<keyword evidence="4" id="KW-1185">Reference proteome</keyword>
<proteinExistence type="predicted"/>
<dbReference type="EMBL" id="RJJQ01000016">
    <property type="protein sequence ID" value="RNI20490.1"/>
    <property type="molecule type" value="Genomic_DNA"/>
</dbReference>
<comment type="caution">
    <text evidence="3">The sequence shown here is derived from an EMBL/GenBank/DDBJ whole genome shotgun (WGS) entry which is preliminary data.</text>
</comment>
<keyword evidence="1" id="KW-1133">Transmembrane helix</keyword>
<accession>A0A3M9M4M7</accession>
<gene>
    <name evidence="3" type="ORF">EFY87_14785</name>
</gene>
<dbReference type="Pfam" id="PF11181">
    <property type="entry name" value="YflT"/>
    <property type="match status" value="1"/>
</dbReference>
<protein>
    <recommendedName>
        <fullName evidence="2">General stress protein 17M-like domain-containing protein</fullName>
    </recommendedName>
</protein>
<keyword evidence="1" id="KW-0812">Transmembrane</keyword>
<organism evidence="3 4">
    <name type="scientific">Flexivirga caeni</name>
    <dbReference type="NCBI Taxonomy" id="2294115"/>
    <lineage>
        <taxon>Bacteria</taxon>
        <taxon>Bacillati</taxon>
        <taxon>Actinomycetota</taxon>
        <taxon>Actinomycetes</taxon>
        <taxon>Micrococcales</taxon>
        <taxon>Dermacoccaceae</taxon>
        <taxon>Flexivirga</taxon>
    </lineage>
</organism>
<dbReference type="InterPro" id="IPR025889">
    <property type="entry name" value="GSP17M-like_dom"/>
</dbReference>
<dbReference type="Proteomes" id="UP000271678">
    <property type="component" value="Unassembled WGS sequence"/>
</dbReference>
<dbReference type="RefSeq" id="WP_123272247.1">
    <property type="nucleotide sequence ID" value="NZ_RJJQ01000016.1"/>
</dbReference>
<feature type="transmembrane region" description="Helical" evidence="1">
    <location>
        <begin position="106"/>
        <end position="130"/>
    </location>
</feature>
<evidence type="ECO:0000256" key="1">
    <source>
        <dbReference type="SAM" id="Phobius"/>
    </source>
</evidence>
<evidence type="ECO:0000313" key="3">
    <source>
        <dbReference type="EMBL" id="RNI20490.1"/>
    </source>
</evidence>
<reference evidence="3 4" key="1">
    <citation type="submission" date="2018-11" db="EMBL/GenBank/DDBJ databases">
        <title>Draft genome of Simplicispira Flexivirga sp. BO-16.</title>
        <authorList>
            <person name="Im W.T."/>
        </authorList>
    </citation>
    <scope>NUCLEOTIDE SEQUENCE [LARGE SCALE GENOMIC DNA]</scope>
    <source>
        <strain evidence="3 4">BO-16</strain>
    </source>
</reference>
<sequence length="175" mass="19126">MSSPMSGGFGRPQNPRMQGQGLSLEYPMSLGIYTEYRDAQQAVDYLSDQQFPVENCMIVGTELKQIERVVGRLTWGRVLAGGALSGAWFGAFIGLILSMFDSVNVLGVIFSTIIFGAVFGAVWASIGYSLTRGQRDFQSVTQVVATKYEVLVEHKFAMQARELLERMPGGGPTLT</sequence>
<feature type="domain" description="General stress protein 17M-like" evidence="2">
    <location>
        <begin position="30"/>
        <end position="101"/>
    </location>
</feature>
<dbReference type="OrthoDB" id="3381462at2"/>
<feature type="transmembrane region" description="Helical" evidence="1">
    <location>
        <begin position="78"/>
        <end position="100"/>
    </location>
</feature>
<evidence type="ECO:0000259" key="2">
    <source>
        <dbReference type="Pfam" id="PF11181"/>
    </source>
</evidence>
<name>A0A3M9M4M7_9MICO</name>
<dbReference type="AlphaFoldDB" id="A0A3M9M4M7"/>
<evidence type="ECO:0000313" key="4">
    <source>
        <dbReference type="Proteomes" id="UP000271678"/>
    </source>
</evidence>
<keyword evidence="1" id="KW-0472">Membrane</keyword>